<dbReference type="SUPFAM" id="SSF49482">
    <property type="entry name" value="Aromatic compound dioxygenase"/>
    <property type="match status" value="1"/>
</dbReference>
<evidence type="ECO:0000256" key="2">
    <source>
        <dbReference type="ARBA" id="ARBA00022964"/>
    </source>
</evidence>
<feature type="signal peptide" evidence="4">
    <location>
        <begin position="1"/>
        <end position="22"/>
    </location>
</feature>
<dbReference type="InterPro" id="IPR000627">
    <property type="entry name" value="Intradiol_dOase_C"/>
</dbReference>
<dbReference type="EMBL" id="JBAWKB010000004">
    <property type="protein sequence ID" value="MFH6772660.1"/>
    <property type="molecule type" value="Genomic_DNA"/>
</dbReference>
<comment type="caution">
    <text evidence="6">The sequence shown here is derived from an EMBL/GenBank/DDBJ whole genome shotgun (WGS) entry which is preliminary data.</text>
</comment>
<keyword evidence="4" id="KW-0732">Signal</keyword>
<dbReference type="PANTHER" id="PTHR33711">
    <property type="entry name" value="DIOXYGENASE, PUTATIVE (AFU_ORTHOLOGUE AFUA_2G02910)-RELATED"/>
    <property type="match status" value="1"/>
</dbReference>
<name>A0ABW7N0N2_9FLAO</name>
<evidence type="ECO:0000256" key="3">
    <source>
        <dbReference type="ARBA" id="ARBA00023002"/>
    </source>
</evidence>
<dbReference type="Proteomes" id="UP001610100">
    <property type="component" value="Unassembled WGS sequence"/>
</dbReference>
<protein>
    <recommendedName>
        <fullName evidence="5">Intradiol ring-cleavage dioxygenases domain-containing protein</fullName>
    </recommendedName>
</protein>
<organism evidence="6 7">
    <name type="scientific">Gaetbulibacter aestuarii</name>
    <dbReference type="NCBI Taxonomy" id="1502358"/>
    <lineage>
        <taxon>Bacteria</taxon>
        <taxon>Pseudomonadati</taxon>
        <taxon>Bacteroidota</taxon>
        <taxon>Flavobacteriia</taxon>
        <taxon>Flavobacteriales</taxon>
        <taxon>Flavobacteriaceae</taxon>
        <taxon>Gaetbulibacter</taxon>
    </lineage>
</organism>
<dbReference type="InterPro" id="IPR015889">
    <property type="entry name" value="Intradiol_dOase_core"/>
</dbReference>
<dbReference type="RefSeq" id="WP_344741917.1">
    <property type="nucleotide sequence ID" value="NZ_BAABAY010000006.1"/>
</dbReference>
<evidence type="ECO:0000256" key="1">
    <source>
        <dbReference type="ARBA" id="ARBA00007825"/>
    </source>
</evidence>
<evidence type="ECO:0000313" key="7">
    <source>
        <dbReference type="Proteomes" id="UP001610100"/>
    </source>
</evidence>
<dbReference type="Gene3D" id="2.60.130.10">
    <property type="entry name" value="Aromatic compound dioxygenase"/>
    <property type="match status" value="1"/>
</dbReference>
<proteinExistence type="inferred from homology"/>
<reference evidence="6 7" key="1">
    <citation type="submission" date="2024-02" db="EMBL/GenBank/DDBJ databases">
        <title>A Gaetbulibacter species isolated from tidal flats and genomic insights of their niches.</title>
        <authorList>
            <person name="Ye Y."/>
        </authorList>
    </citation>
    <scope>NUCLEOTIDE SEQUENCE [LARGE SCALE GENOMIC DNA]</scope>
    <source>
        <strain evidence="6 7">KYW382</strain>
    </source>
</reference>
<keyword evidence="2" id="KW-0223">Dioxygenase</keyword>
<feature type="domain" description="Intradiol ring-cleavage dioxygenases" evidence="5">
    <location>
        <begin position="61"/>
        <end position="138"/>
    </location>
</feature>
<gene>
    <name evidence="6" type="ORF">V8G58_12015</name>
</gene>
<dbReference type="InterPro" id="IPR050770">
    <property type="entry name" value="Intradiol_RC_Dioxygenase"/>
</dbReference>
<evidence type="ECO:0000256" key="4">
    <source>
        <dbReference type="SAM" id="SignalP"/>
    </source>
</evidence>
<keyword evidence="3" id="KW-0560">Oxidoreductase</keyword>
<accession>A0ABW7N0N2</accession>
<sequence length="210" mass="24127">MKNLPNLLCTALVAFVGMSLNAQDIASLYTNDISNYKERNPVYDYTEVNLNSVDTVPDYASKDQKIKISGTVYQSDGVTPAAGVILYVFQTNEKGNFKTQRDDQGKRYVKHRAWVKTDNDGKYTIYTFMPGKYYHRKELKQIQRIVKEPGKEPYQLNPFFFDDDPLIADLTLACRSRVAQSMLRLNEKDGMLIANEDIRLNQNTIFSIEQ</sequence>
<keyword evidence="7" id="KW-1185">Reference proteome</keyword>
<feature type="chain" id="PRO_5046009480" description="Intradiol ring-cleavage dioxygenases domain-containing protein" evidence="4">
    <location>
        <begin position="23"/>
        <end position="210"/>
    </location>
</feature>
<evidence type="ECO:0000313" key="6">
    <source>
        <dbReference type="EMBL" id="MFH6772660.1"/>
    </source>
</evidence>
<comment type="similarity">
    <text evidence="1">Belongs to the intradiol ring-cleavage dioxygenase family.</text>
</comment>
<dbReference type="Pfam" id="PF00775">
    <property type="entry name" value="Dioxygenase_C"/>
    <property type="match status" value="1"/>
</dbReference>
<evidence type="ECO:0000259" key="5">
    <source>
        <dbReference type="Pfam" id="PF00775"/>
    </source>
</evidence>
<dbReference type="PANTHER" id="PTHR33711:SF10">
    <property type="entry name" value="INTRADIOL RING-CLEAVAGE DIOXYGENASES DOMAIN-CONTAINING PROTEIN"/>
    <property type="match status" value="1"/>
</dbReference>